<dbReference type="RefSeq" id="WP_090004868.1">
    <property type="nucleotide sequence ID" value="NZ_FNET01000002.1"/>
</dbReference>
<gene>
    <name evidence="1" type="ORF">SAMN04488074_102415</name>
</gene>
<proteinExistence type="predicted"/>
<organism evidence="1 2">
    <name type="scientific">Lentzea albidocapillata subsp. violacea</name>
    <dbReference type="NCBI Taxonomy" id="128104"/>
    <lineage>
        <taxon>Bacteria</taxon>
        <taxon>Bacillati</taxon>
        <taxon>Actinomycetota</taxon>
        <taxon>Actinomycetes</taxon>
        <taxon>Pseudonocardiales</taxon>
        <taxon>Pseudonocardiaceae</taxon>
        <taxon>Lentzea</taxon>
    </lineage>
</organism>
<evidence type="ECO:0000313" key="2">
    <source>
        <dbReference type="Proteomes" id="UP000199682"/>
    </source>
</evidence>
<dbReference type="Proteomes" id="UP000199682">
    <property type="component" value="Unassembled WGS sequence"/>
</dbReference>
<sequence>MERRPRRAEIGPQLLALHSTPPEFADALAEAYGVTRELRDRALIWHRLGPWHEVLYGNDIGDPELVEVGLAGVRDRLGTGVPHG</sequence>
<dbReference type="EMBL" id="FNET01000002">
    <property type="protein sequence ID" value="SDJ57486.1"/>
    <property type="molecule type" value="Genomic_DNA"/>
</dbReference>
<reference evidence="2" key="1">
    <citation type="submission" date="2016-10" db="EMBL/GenBank/DDBJ databases">
        <authorList>
            <person name="Varghese N."/>
            <person name="Submissions S."/>
        </authorList>
    </citation>
    <scope>NUCLEOTIDE SEQUENCE [LARGE SCALE GENOMIC DNA]</scope>
    <source>
        <strain evidence="2">DSM 44796</strain>
    </source>
</reference>
<protein>
    <submittedName>
        <fullName evidence="1">Uncharacterized protein</fullName>
    </submittedName>
</protein>
<dbReference type="AlphaFoldDB" id="A0A1G8UUD0"/>
<name>A0A1G8UUD0_9PSEU</name>
<accession>A0A1G8UUD0</accession>
<evidence type="ECO:0000313" key="1">
    <source>
        <dbReference type="EMBL" id="SDJ57486.1"/>
    </source>
</evidence>